<dbReference type="AlphaFoldDB" id="A0A2W7SB19"/>
<comment type="caution">
    <text evidence="1">The sequence shown here is derived from an EMBL/GenBank/DDBJ whole genome shotgun (WGS) entry which is preliminary data.</text>
</comment>
<gene>
    <name evidence="1" type="ORF">LX80_02601</name>
</gene>
<protein>
    <submittedName>
        <fullName evidence="1">Uncharacterized protein</fullName>
    </submittedName>
</protein>
<evidence type="ECO:0000313" key="1">
    <source>
        <dbReference type="EMBL" id="PZX60035.1"/>
    </source>
</evidence>
<keyword evidence="2" id="KW-1185">Reference proteome</keyword>
<accession>A0A2W7SB19</accession>
<proteinExistence type="predicted"/>
<dbReference type="EMBL" id="QKZV01000011">
    <property type="protein sequence ID" value="PZX60035.1"/>
    <property type="molecule type" value="Genomic_DNA"/>
</dbReference>
<sequence>MYCIAANTILYARLFPFVIIGMVDDEAYKTLIYLKTFLISKSSSQYPKKRMKINLTK</sequence>
<dbReference type="Proteomes" id="UP000249720">
    <property type="component" value="Unassembled WGS sequence"/>
</dbReference>
<evidence type="ECO:0000313" key="2">
    <source>
        <dbReference type="Proteomes" id="UP000249720"/>
    </source>
</evidence>
<organism evidence="1 2">
    <name type="scientific">Hydrotalea sandarakina</name>
    <dbReference type="NCBI Taxonomy" id="1004304"/>
    <lineage>
        <taxon>Bacteria</taxon>
        <taxon>Pseudomonadati</taxon>
        <taxon>Bacteroidota</taxon>
        <taxon>Chitinophagia</taxon>
        <taxon>Chitinophagales</taxon>
        <taxon>Chitinophagaceae</taxon>
        <taxon>Hydrotalea</taxon>
    </lineage>
</organism>
<reference evidence="1 2" key="1">
    <citation type="submission" date="2018-06" db="EMBL/GenBank/DDBJ databases">
        <title>Genomic Encyclopedia of Archaeal and Bacterial Type Strains, Phase II (KMG-II): from individual species to whole genera.</title>
        <authorList>
            <person name="Goeker M."/>
        </authorList>
    </citation>
    <scope>NUCLEOTIDE SEQUENCE [LARGE SCALE GENOMIC DNA]</scope>
    <source>
        <strain evidence="1 2">DSM 23241</strain>
    </source>
</reference>
<name>A0A2W7SB19_9BACT</name>